<sequence length="119" mass="13552">MNLFQWVAIIFIGCSLLVEVVRAIGHKRLSWAKSFRITIWLVAAISILNPTIVTRVAQTIGIGRGADILIYVVTLTFIATTFYFYSRYTRLQRQITDLARYLAIHEAKHPETSLADSDH</sequence>
<dbReference type="Pfam" id="PF10066">
    <property type="entry name" value="DUF2304"/>
    <property type="match status" value="1"/>
</dbReference>
<feature type="transmembrane region" description="Helical" evidence="1">
    <location>
        <begin position="37"/>
        <end position="56"/>
    </location>
</feature>
<feature type="transmembrane region" description="Helical" evidence="1">
    <location>
        <begin position="68"/>
        <end position="85"/>
    </location>
</feature>
<keyword evidence="1" id="KW-0812">Transmembrane</keyword>
<name>A0A518C904_9BACT</name>
<evidence type="ECO:0000313" key="3">
    <source>
        <dbReference type="Proteomes" id="UP000318626"/>
    </source>
</evidence>
<dbReference type="KEGG" id="bvo:Pan97_27340"/>
<proteinExistence type="predicted"/>
<organism evidence="2 3">
    <name type="scientific">Bremerella volcania</name>
    <dbReference type="NCBI Taxonomy" id="2527984"/>
    <lineage>
        <taxon>Bacteria</taxon>
        <taxon>Pseudomonadati</taxon>
        <taxon>Planctomycetota</taxon>
        <taxon>Planctomycetia</taxon>
        <taxon>Pirellulales</taxon>
        <taxon>Pirellulaceae</taxon>
        <taxon>Bremerella</taxon>
    </lineage>
</organism>
<dbReference type="InterPro" id="IPR019277">
    <property type="entry name" value="DUF2304"/>
</dbReference>
<dbReference type="AlphaFoldDB" id="A0A518C904"/>
<dbReference type="EMBL" id="CP036289">
    <property type="protein sequence ID" value="QDU75699.1"/>
    <property type="molecule type" value="Genomic_DNA"/>
</dbReference>
<dbReference type="Proteomes" id="UP000318626">
    <property type="component" value="Chromosome"/>
</dbReference>
<evidence type="ECO:0008006" key="4">
    <source>
        <dbReference type="Google" id="ProtNLM"/>
    </source>
</evidence>
<evidence type="ECO:0000256" key="1">
    <source>
        <dbReference type="SAM" id="Phobius"/>
    </source>
</evidence>
<reference evidence="3" key="1">
    <citation type="submission" date="2019-02" db="EMBL/GenBank/DDBJ databases">
        <title>Deep-cultivation of Planctomycetes and their phenomic and genomic characterization uncovers novel biology.</title>
        <authorList>
            <person name="Wiegand S."/>
            <person name="Jogler M."/>
            <person name="Boedeker C."/>
            <person name="Pinto D."/>
            <person name="Vollmers J."/>
            <person name="Rivas-Marin E."/>
            <person name="Kohn T."/>
            <person name="Peeters S.H."/>
            <person name="Heuer A."/>
            <person name="Rast P."/>
            <person name="Oberbeckmann S."/>
            <person name="Bunk B."/>
            <person name="Jeske O."/>
            <person name="Meyerdierks A."/>
            <person name="Storesund J.E."/>
            <person name="Kallscheuer N."/>
            <person name="Luecker S."/>
            <person name="Lage O.M."/>
            <person name="Pohl T."/>
            <person name="Merkel B.J."/>
            <person name="Hornburger P."/>
            <person name="Mueller R.-W."/>
            <person name="Bruemmer F."/>
            <person name="Labrenz M."/>
            <person name="Spormann A.M."/>
            <person name="Op den Camp H."/>
            <person name="Overmann J."/>
            <person name="Amann R."/>
            <person name="Jetten M.S.M."/>
            <person name="Mascher T."/>
            <person name="Medema M.H."/>
            <person name="Devos D.P."/>
            <person name="Kaster A.-K."/>
            <person name="Ovreas L."/>
            <person name="Rohde M."/>
            <person name="Galperin M.Y."/>
            <person name="Jogler C."/>
        </authorList>
    </citation>
    <scope>NUCLEOTIDE SEQUENCE [LARGE SCALE GENOMIC DNA]</scope>
    <source>
        <strain evidence="3">Pan97</strain>
    </source>
</reference>
<accession>A0A518C904</accession>
<keyword evidence="3" id="KW-1185">Reference proteome</keyword>
<protein>
    <recommendedName>
        <fullName evidence="4">DUF2304 domain-containing protein</fullName>
    </recommendedName>
</protein>
<keyword evidence="1" id="KW-1133">Transmembrane helix</keyword>
<feature type="transmembrane region" description="Helical" evidence="1">
    <location>
        <begin position="6"/>
        <end position="25"/>
    </location>
</feature>
<gene>
    <name evidence="2" type="ORF">Pan97_27340</name>
</gene>
<dbReference type="OrthoDB" id="291922at2"/>
<keyword evidence="1" id="KW-0472">Membrane</keyword>
<dbReference type="RefSeq" id="WP_144973282.1">
    <property type="nucleotide sequence ID" value="NZ_CP036289.1"/>
</dbReference>
<evidence type="ECO:0000313" key="2">
    <source>
        <dbReference type="EMBL" id="QDU75699.1"/>
    </source>
</evidence>